<reference evidence="2 3" key="1">
    <citation type="submission" date="2019-05" db="EMBL/GenBank/DDBJ databases">
        <title>Another draft genome of Portunus trituberculatus and its Hox gene families provides insights of decapod evolution.</title>
        <authorList>
            <person name="Jeong J.-H."/>
            <person name="Song I."/>
            <person name="Kim S."/>
            <person name="Choi T."/>
            <person name="Kim D."/>
            <person name="Ryu S."/>
            <person name="Kim W."/>
        </authorList>
    </citation>
    <scope>NUCLEOTIDE SEQUENCE [LARGE SCALE GENOMIC DNA]</scope>
    <source>
        <tissue evidence="2">Muscle</tissue>
    </source>
</reference>
<feature type="compositionally biased region" description="Basic and acidic residues" evidence="1">
    <location>
        <begin position="72"/>
        <end position="84"/>
    </location>
</feature>
<comment type="caution">
    <text evidence="2">The sequence shown here is derived from an EMBL/GenBank/DDBJ whole genome shotgun (WGS) entry which is preliminary data.</text>
</comment>
<dbReference type="AlphaFoldDB" id="A0A5B7KFH4"/>
<keyword evidence="3" id="KW-1185">Reference proteome</keyword>
<evidence type="ECO:0000256" key="1">
    <source>
        <dbReference type="SAM" id="MobiDB-lite"/>
    </source>
</evidence>
<protein>
    <submittedName>
        <fullName evidence="2">Uncharacterized protein</fullName>
    </submittedName>
</protein>
<organism evidence="2 3">
    <name type="scientific">Portunus trituberculatus</name>
    <name type="common">Swimming crab</name>
    <name type="synonym">Neptunus trituberculatus</name>
    <dbReference type="NCBI Taxonomy" id="210409"/>
    <lineage>
        <taxon>Eukaryota</taxon>
        <taxon>Metazoa</taxon>
        <taxon>Ecdysozoa</taxon>
        <taxon>Arthropoda</taxon>
        <taxon>Crustacea</taxon>
        <taxon>Multicrustacea</taxon>
        <taxon>Malacostraca</taxon>
        <taxon>Eumalacostraca</taxon>
        <taxon>Eucarida</taxon>
        <taxon>Decapoda</taxon>
        <taxon>Pleocyemata</taxon>
        <taxon>Brachyura</taxon>
        <taxon>Eubrachyura</taxon>
        <taxon>Portunoidea</taxon>
        <taxon>Portunidae</taxon>
        <taxon>Portuninae</taxon>
        <taxon>Portunus</taxon>
    </lineage>
</organism>
<evidence type="ECO:0000313" key="2">
    <source>
        <dbReference type="EMBL" id="MPD05900.1"/>
    </source>
</evidence>
<name>A0A5B7KFH4_PORTR</name>
<feature type="compositionally biased region" description="Low complexity" evidence="1">
    <location>
        <begin position="41"/>
        <end position="50"/>
    </location>
</feature>
<gene>
    <name evidence="2" type="ORF">E2C01_101672</name>
</gene>
<feature type="compositionally biased region" description="Pro residues" evidence="1">
    <location>
        <begin position="51"/>
        <end position="60"/>
    </location>
</feature>
<dbReference type="Proteomes" id="UP000324222">
    <property type="component" value="Unassembled WGS sequence"/>
</dbReference>
<proteinExistence type="predicted"/>
<sequence length="91" mass="10338">MKREGFQLKQEALRMFNKCSVNTVKHSAANQSACLPPYLSPSPSANQQPAPTRPKPPATRQPPCQRRATRRRWSEGEKRGERSKGRGYMVE</sequence>
<evidence type="ECO:0000313" key="3">
    <source>
        <dbReference type="Proteomes" id="UP000324222"/>
    </source>
</evidence>
<dbReference type="EMBL" id="VSRR010148289">
    <property type="protein sequence ID" value="MPD05900.1"/>
    <property type="molecule type" value="Genomic_DNA"/>
</dbReference>
<feature type="region of interest" description="Disordered" evidence="1">
    <location>
        <begin position="33"/>
        <end position="91"/>
    </location>
</feature>
<accession>A0A5B7KFH4</accession>